<organism evidence="5 6">
    <name type="scientific">Halobacteriovorax marinus</name>
    <dbReference type="NCBI Taxonomy" id="97084"/>
    <lineage>
        <taxon>Bacteria</taxon>
        <taxon>Pseudomonadati</taxon>
        <taxon>Bdellovibrionota</taxon>
        <taxon>Bacteriovoracia</taxon>
        <taxon>Bacteriovoracales</taxon>
        <taxon>Halobacteriovoraceae</taxon>
        <taxon>Halobacteriovorax</taxon>
    </lineage>
</organism>
<dbReference type="InterPro" id="IPR016039">
    <property type="entry name" value="Thiolase-like"/>
</dbReference>
<dbReference type="Proteomes" id="UP000196531">
    <property type="component" value="Unassembled WGS sequence"/>
</dbReference>
<name>A0A1Y5FFZ9_9BACT</name>
<dbReference type="GO" id="GO:0004315">
    <property type="term" value="F:3-oxoacyl-[acyl-carrier-protein] synthase activity"/>
    <property type="evidence" value="ECO:0007669"/>
    <property type="project" value="InterPro"/>
</dbReference>
<dbReference type="SUPFAM" id="SSF53901">
    <property type="entry name" value="Thiolase-like"/>
    <property type="match status" value="2"/>
</dbReference>
<dbReference type="PROSITE" id="PS52004">
    <property type="entry name" value="KS3_2"/>
    <property type="match status" value="1"/>
</dbReference>
<feature type="domain" description="Ketosynthase family 3 (KS3)" evidence="4">
    <location>
        <begin position="1"/>
        <end position="416"/>
    </location>
</feature>
<dbReference type="InterPro" id="IPR014031">
    <property type="entry name" value="Ketoacyl_synth_C"/>
</dbReference>
<dbReference type="InterPro" id="IPR018201">
    <property type="entry name" value="Ketoacyl_synth_AS"/>
</dbReference>
<evidence type="ECO:0000259" key="4">
    <source>
        <dbReference type="PROSITE" id="PS52004"/>
    </source>
</evidence>
<dbReference type="InterPro" id="IPR014030">
    <property type="entry name" value="Ketoacyl_synth_N"/>
</dbReference>
<proteinExistence type="inferred from homology"/>
<evidence type="ECO:0000313" key="5">
    <source>
        <dbReference type="EMBL" id="OUR99676.1"/>
    </source>
</evidence>
<dbReference type="InterPro" id="IPR000794">
    <property type="entry name" value="Beta-ketoacyl_synthase"/>
</dbReference>
<evidence type="ECO:0000256" key="1">
    <source>
        <dbReference type="ARBA" id="ARBA00008467"/>
    </source>
</evidence>
<dbReference type="AlphaFoldDB" id="A0A1Y5FFZ9"/>
<comment type="caution">
    <text evidence="5">The sequence shown here is derived from an EMBL/GenBank/DDBJ whole genome shotgun (WGS) entry which is preliminary data.</text>
</comment>
<reference evidence="6" key="1">
    <citation type="journal article" date="2017" name="Proc. Natl. Acad. Sci. U.S.A.">
        <title>Simulation of Deepwater Horizon oil plume reveals substrate specialization within a complex community of hydrocarbon-degraders.</title>
        <authorList>
            <person name="Hu P."/>
            <person name="Dubinsky E.A."/>
            <person name="Probst A.J."/>
            <person name="Wang J."/>
            <person name="Sieber C.M.K."/>
            <person name="Tom L.M."/>
            <person name="Gardinali P."/>
            <person name="Banfield J.F."/>
            <person name="Atlas R.M."/>
            <person name="Andersen G.L."/>
        </authorList>
    </citation>
    <scope>NUCLEOTIDE SEQUENCE [LARGE SCALE GENOMIC DNA]</scope>
</reference>
<accession>A0A1Y5FFZ9</accession>
<dbReference type="Pfam" id="PF02801">
    <property type="entry name" value="Ketoacyl-synt_C"/>
    <property type="match status" value="1"/>
</dbReference>
<gene>
    <name evidence="5" type="ORF">A9Q84_01235</name>
</gene>
<keyword evidence="2 3" id="KW-0808">Transferase</keyword>
<protein>
    <recommendedName>
        <fullName evidence="4">Ketosynthase family 3 (KS3) domain-containing protein</fullName>
    </recommendedName>
</protein>
<dbReference type="GO" id="GO:0006633">
    <property type="term" value="P:fatty acid biosynthetic process"/>
    <property type="evidence" value="ECO:0007669"/>
    <property type="project" value="InterPro"/>
</dbReference>
<dbReference type="SMART" id="SM00825">
    <property type="entry name" value="PKS_KS"/>
    <property type="match status" value="1"/>
</dbReference>
<evidence type="ECO:0000256" key="3">
    <source>
        <dbReference type="RuleBase" id="RU003694"/>
    </source>
</evidence>
<dbReference type="CDD" id="cd00834">
    <property type="entry name" value="KAS_I_II"/>
    <property type="match status" value="1"/>
</dbReference>
<dbReference type="Gene3D" id="3.40.47.10">
    <property type="match status" value="2"/>
</dbReference>
<dbReference type="PANTHER" id="PTHR11712">
    <property type="entry name" value="POLYKETIDE SYNTHASE-RELATED"/>
    <property type="match status" value="1"/>
</dbReference>
<dbReference type="GO" id="GO:0005829">
    <property type="term" value="C:cytosol"/>
    <property type="evidence" value="ECO:0007669"/>
    <property type="project" value="TreeGrafter"/>
</dbReference>
<evidence type="ECO:0000256" key="2">
    <source>
        <dbReference type="ARBA" id="ARBA00022679"/>
    </source>
</evidence>
<dbReference type="InterPro" id="IPR020841">
    <property type="entry name" value="PKS_Beta-ketoAc_synthase_dom"/>
</dbReference>
<dbReference type="Pfam" id="PF00109">
    <property type="entry name" value="ketoacyl-synt"/>
    <property type="match status" value="1"/>
</dbReference>
<dbReference type="EMBL" id="MAAO01000002">
    <property type="protein sequence ID" value="OUR99676.1"/>
    <property type="molecule type" value="Genomic_DNA"/>
</dbReference>
<comment type="similarity">
    <text evidence="1 3">Belongs to the thiolase-like superfamily. Beta-ketoacyl-ACP synthases family.</text>
</comment>
<sequence>MENVCITGMGVVSSLGNDSSELFANLKEGKCAFKEFPEWRDYNGLSSFVGAPAQEYDASGLPRNVRRSMSPMSEMAYLATVDALKDAGLDISRNGTGEEGLFRTNNLKTSLMIGSTSGSPIFLEKYYEKMIKNGGPKGQLSTSFFKIMNHSVAANVALAIGYSGPLIAASSACSSSTQAVVMALQMIRAGIYDVCVVGGADELHHSSVSVFDVVKASSNNYNDNPLDIPGPFDRDRDGLVVSEGAGIIVLESERHVKARGGKVYAHVSGGSFMCDGIHMSQPQSEEMAQTMNLALKDAGQSISEVDYVNAHATSTKVGDIQEIKAIASLGGRADMGVSSLKGHLGHSLAACGAVEIISIIEMMKNKTLIANRNVKNIMEEAEGVNVLTENVEKSIKTVLSNNFAFGGMNTSVIINNLM</sequence>
<dbReference type="PROSITE" id="PS00606">
    <property type="entry name" value="KS3_1"/>
    <property type="match status" value="1"/>
</dbReference>
<evidence type="ECO:0000313" key="6">
    <source>
        <dbReference type="Proteomes" id="UP000196531"/>
    </source>
</evidence>
<dbReference type="PANTHER" id="PTHR11712:SF325">
    <property type="entry name" value="3-OXOACYL-(ACYL-CARRIER-PROTEIN) SYNTHASE II FABF"/>
    <property type="match status" value="1"/>
</dbReference>